<evidence type="ECO:0000313" key="1">
    <source>
        <dbReference type="EMBL" id="MCZ4331053.1"/>
    </source>
</evidence>
<comment type="caution">
    <text evidence="1">The sequence shown here is derived from an EMBL/GenBank/DDBJ whole genome shotgun (WGS) entry which is preliminary data.</text>
</comment>
<dbReference type="Proteomes" id="UP001068379">
    <property type="component" value="Unassembled WGS sequence"/>
</dbReference>
<organism evidence="1 2">
    <name type="scientific">Castellaniella denitrificans</name>
    <dbReference type="NCBI Taxonomy" id="56119"/>
    <lineage>
        <taxon>Bacteria</taxon>
        <taxon>Pseudomonadati</taxon>
        <taxon>Pseudomonadota</taxon>
        <taxon>Betaproteobacteria</taxon>
        <taxon>Burkholderiales</taxon>
        <taxon>Alcaligenaceae</taxon>
        <taxon>Castellaniella</taxon>
    </lineage>
</organism>
<proteinExistence type="predicted"/>
<sequence>MMGCPIALPLRIDVDFSAKVAHLLDQASGRIAGDPGVLHPIYDGTFRLSCPMPDGYTPRMNHWGRELSARVNRSGWLFEITEESDGVSGGWMASCIPPHMYRTFLSAWLASNQARQLELFA</sequence>
<keyword evidence="2" id="KW-1185">Reference proteome</keyword>
<dbReference type="RefSeq" id="WP_269360167.1">
    <property type="nucleotide sequence ID" value="NZ_JAPWHE010000014.1"/>
</dbReference>
<protein>
    <submittedName>
        <fullName evidence="1">Uncharacterized protein</fullName>
    </submittedName>
</protein>
<accession>A0ABT4M6V6</accession>
<dbReference type="EMBL" id="JAPWHE010000014">
    <property type="protein sequence ID" value="MCZ4331053.1"/>
    <property type="molecule type" value="Genomic_DNA"/>
</dbReference>
<evidence type="ECO:0000313" key="2">
    <source>
        <dbReference type="Proteomes" id="UP001068379"/>
    </source>
</evidence>
<gene>
    <name evidence="1" type="ORF">O4H32_13975</name>
</gene>
<name>A0ABT4M6V6_9BURK</name>
<reference evidence="1" key="1">
    <citation type="submission" date="2022-12" db="EMBL/GenBank/DDBJ databases">
        <title>Bacterial isolates from different developmental stages of Nematostella vectensis.</title>
        <authorList>
            <person name="Fraune S."/>
        </authorList>
    </citation>
    <scope>NUCLEOTIDE SEQUENCE</scope>
    <source>
        <strain evidence="1">G21619-S1</strain>
    </source>
</reference>